<gene>
    <name evidence="1" type="ORF">HNR53_000534</name>
</gene>
<evidence type="ECO:0000313" key="1">
    <source>
        <dbReference type="EMBL" id="MBB6443946.1"/>
    </source>
</evidence>
<dbReference type="EMBL" id="JACHGK010000001">
    <property type="protein sequence ID" value="MBB6443946.1"/>
    <property type="molecule type" value="Genomic_DNA"/>
</dbReference>
<reference evidence="1 2" key="1">
    <citation type="submission" date="2020-08" db="EMBL/GenBank/DDBJ databases">
        <title>Genomic Encyclopedia of Type Strains, Phase IV (KMG-IV): sequencing the most valuable type-strain genomes for metagenomic binning, comparative biology and taxonomic classification.</title>
        <authorList>
            <person name="Goeker M."/>
        </authorList>
    </citation>
    <scope>NUCLEOTIDE SEQUENCE [LARGE SCALE GENOMIC DNA]</scope>
    <source>
        <strain evidence="1 2">DSM 5391</strain>
    </source>
</reference>
<dbReference type="RefSeq" id="WP_184522488.1">
    <property type="nucleotide sequence ID" value="NZ_JACHGK010000001.1"/>
</dbReference>
<proteinExistence type="predicted"/>
<keyword evidence="2" id="KW-1185">Reference proteome</keyword>
<sequence length="168" mass="19806">MIKVKTVKIDGKSIYLFNSALYIFESSIGYTLELDMIVTEVILKKYRNEENLILEIELEDGRMISSIMNVKVLPGGLPQLNLFCDLDEGDLQLYHDLDRVNESDLTFPNIEDGLTMEEIRKVEMPNEKMKLKLSLPIDQVEWLEKQKPGDINEMFKEMIYDYWKKYRK</sequence>
<accession>A0A7X0HQY6</accession>
<dbReference type="Proteomes" id="UP000531594">
    <property type="component" value="Unassembled WGS sequence"/>
</dbReference>
<protein>
    <submittedName>
        <fullName evidence="1">Uncharacterized protein</fullName>
    </submittedName>
</protein>
<name>A0A7X0HQY6_9BACI</name>
<organism evidence="1 2">
    <name type="scientific">Bacillus benzoevorans</name>
    <dbReference type="NCBI Taxonomy" id="1456"/>
    <lineage>
        <taxon>Bacteria</taxon>
        <taxon>Bacillati</taxon>
        <taxon>Bacillota</taxon>
        <taxon>Bacilli</taxon>
        <taxon>Bacillales</taxon>
        <taxon>Bacillaceae</taxon>
        <taxon>Bacillus</taxon>
    </lineage>
</organism>
<comment type="caution">
    <text evidence="1">The sequence shown here is derived from an EMBL/GenBank/DDBJ whole genome shotgun (WGS) entry which is preliminary data.</text>
</comment>
<evidence type="ECO:0000313" key="2">
    <source>
        <dbReference type="Proteomes" id="UP000531594"/>
    </source>
</evidence>
<dbReference type="AlphaFoldDB" id="A0A7X0HQY6"/>